<evidence type="ECO:0000313" key="2">
    <source>
        <dbReference type="EMBL" id="AWI29498.1"/>
    </source>
</evidence>
<comment type="similarity">
    <text evidence="1">Belongs to the bacilliredoxin family.</text>
</comment>
<organism evidence="2 3">
    <name type="scientific">Streptomyces tirandamycinicus</name>
    <dbReference type="NCBI Taxonomy" id="2174846"/>
    <lineage>
        <taxon>Bacteria</taxon>
        <taxon>Bacillati</taxon>
        <taxon>Actinomycetota</taxon>
        <taxon>Actinomycetes</taxon>
        <taxon>Kitasatosporales</taxon>
        <taxon>Streptomycetaceae</taxon>
        <taxon>Streptomyces</taxon>
    </lineage>
</organism>
<evidence type="ECO:0000313" key="3">
    <source>
        <dbReference type="Proteomes" id="UP000244900"/>
    </source>
</evidence>
<dbReference type="KEGG" id="stir:DDW44_12365"/>
<evidence type="ECO:0000256" key="1">
    <source>
        <dbReference type="ARBA" id="ARBA00038305"/>
    </source>
</evidence>
<sequence>MPYPPLLVKPMREELTSIGFVELLSADDVDRAMKDARTGMTLVAINSVTGCAAVMARPGARLALSGDAKRPDRLLTVFDEQDIEATAQLRSYFADIPPSHPSFALFKDGELVHFIPRHRIEGRDAQSLAADLEAAFNEFGQ</sequence>
<dbReference type="OrthoDB" id="9793981at2"/>
<dbReference type="InterPro" id="IPR009474">
    <property type="entry name" value="BrxB/BrxA"/>
</dbReference>
<dbReference type="PANTHER" id="PTHR40052:SF2">
    <property type="entry name" value="BACILLIREDOXIN BRXA"/>
    <property type="match status" value="1"/>
</dbReference>
<gene>
    <name evidence="2" type="ORF">DDW44_12365</name>
</gene>
<dbReference type="AlphaFoldDB" id="A0A2S1SSY6"/>
<accession>A0A2S1SSY6</accession>
<dbReference type="EMBL" id="CP029188">
    <property type="protein sequence ID" value="AWI29498.1"/>
    <property type="molecule type" value="Genomic_DNA"/>
</dbReference>
<protein>
    <submittedName>
        <fullName evidence="2">BrxA/BrxB family bacilliredoxin</fullName>
    </submittedName>
</protein>
<dbReference type="Proteomes" id="UP000244900">
    <property type="component" value="Chromosome"/>
</dbReference>
<reference evidence="2 3" key="1">
    <citation type="submission" date="2018-05" db="EMBL/GenBank/DDBJ databases">
        <title>Complete genome sequence of sponge-derived Streptomyces sp. HNM0039.</title>
        <authorList>
            <person name="Huang X."/>
            <person name="Zhou S."/>
        </authorList>
    </citation>
    <scope>NUCLEOTIDE SEQUENCE [LARGE SCALE GENOMIC DNA]</scope>
    <source>
        <strain evidence="2 3">HNM0039</strain>
    </source>
</reference>
<proteinExistence type="inferred from homology"/>
<keyword evidence="3" id="KW-1185">Reference proteome</keyword>
<dbReference type="RefSeq" id="WP_108906446.1">
    <property type="nucleotide sequence ID" value="NZ_CP029188.1"/>
</dbReference>
<dbReference type="PANTHER" id="PTHR40052">
    <property type="entry name" value="UPF0403 PROTEIN YQIW-RELATED"/>
    <property type="match status" value="1"/>
</dbReference>
<dbReference type="NCBIfam" id="TIGR04191">
    <property type="entry name" value="YphP_YqiW"/>
    <property type="match status" value="1"/>
</dbReference>
<dbReference type="Gene3D" id="3.40.30.10">
    <property type="entry name" value="Glutaredoxin"/>
    <property type="match status" value="1"/>
</dbReference>
<name>A0A2S1SSY6_9ACTN</name>
<dbReference type="Pfam" id="PF06491">
    <property type="entry name" value="Disulph_isomer"/>
    <property type="match status" value="1"/>
</dbReference>